<dbReference type="EMBL" id="OX465085">
    <property type="protein sequence ID" value="CAI9300601.1"/>
    <property type="molecule type" value="Genomic_DNA"/>
</dbReference>
<keyword evidence="1" id="KW-1133">Transmembrane helix</keyword>
<keyword evidence="1" id="KW-0472">Membrane</keyword>
<evidence type="ECO:0000256" key="1">
    <source>
        <dbReference type="SAM" id="Phobius"/>
    </source>
</evidence>
<accession>A0AA35ZYK8</accession>
<dbReference type="Proteomes" id="UP001177003">
    <property type="component" value="Chromosome 9"/>
</dbReference>
<organism evidence="2 3">
    <name type="scientific">Lactuca saligna</name>
    <name type="common">Willowleaf lettuce</name>
    <dbReference type="NCBI Taxonomy" id="75948"/>
    <lineage>
        <taxon>Eukaryota</taxon>
        <taxon>Viridiplantae</taxon>
        <taxon>Streptophyta</taxon>
        <taxon>Embryophyta</taxon>
        <taxon>Tracheophyta</taxon>
        <taxon>Spermatophyta</taxon>
        <taxon>Magnoliopsida</taxon>
        <taxon>eudicotyledons</taxon>
        <taxon>Gunneridae</taxon>
        <taxon>Pentapetalae</taxon>
        <taxon>asterids</taxon>
        <taxon>campanulids</taxon>
        <taxon>Asterales</taxon>
        <taxon>Asteraceae</taxon>
        <taxon>Cichorioideae</taxon>
        <taxon>Cichorieae</taxon>
        <taxon>Lactucinae</taxon>
        <taxon>Lactuca</taxon>
    </lineage>
</organism>
<protein>
    <submittedName>
        <fullName evidence="2">Uncharacterized protein</fullName>
    </submittedName>
</protein>
<keyword evidence="3" id="KW-1185">Reference proteome</keyword>
<dbReference type="AlphaFoldDB" id="A0AA35ZYK8"/>
<reference evidence="2" key="1">
    <citation type="submission" date="2023-04" db="EMBL/GenBank/DDBJ databases">
        <authorList>
            <person name="Vijverberg K."/>
            <person name="Xiong W."/>
            <person name="Schranz E."/>
        </authorList>
    </citation>
    <scope>NUCLEOTIDE SEQUENCE</scope>
</reference>
<name>A0AA35ZYK8_LACSI</name>
<keyword evidence="1" id="KW-0812">Transmembrane</keyword>
<feature type="transmembrane region" description="Helical" evidence="1">
    <location>
        <begin position="20"/>
        <end position="43"/>
    </location>
</feature>
<sequence>MCFYITSESPLCLFFLKFSILVLFSVAGEALGVLVYAHFIGWIRRGDAEFVRLKVLKLQGVRAKGMGRILTLEVIEIMGCSISTNPSALKIKEEQESEGNFFLNIHILVVHTNCLLNCHPDSFMLSSC</sequence>
<evidence type="ECO:0000313" key="2">
    <source>
        <dbReference type="EMBL" id="CAI9300601.1"/>
    </source>
</evidence>
<proteinExistence type="predicted"/>
<evidence type="ECO:0000313" key="3">
    <source>
        <dbReference type="Proteomes" id="UP001177003"/>
    </source>
</evidence>
<gene>
    <name evidence="2" type="ORF">LSALG_LOCUS39227</name>
</gene>